<dbReference type="Proteomes" id="UP000197269">
    <property type="component" value="Unassembled WGS sequence"/>
</dbReference>
<dbReference type="EMBL" id="MXPU01000009">
    <property type="protein sequence ID" value="OWO94012.1"/>
    <property type="molecule type" value="Genomic_DNA"/>
</dbReference>
<evidence type="ECO:0000313" key="1">
    <source>
        <dbReference type="EMBL" id="OWO94012.1"/>
    </source>
</evidence>
<protein>
    <submittedName>
        <fullName evidence="1">Uncharacterized protein</fullName>
    </submittedName>
</protein>
<proteinExistence type="predicted"/>
<name>A0A246DUR6_9HYPH</name>
<dbReference type="AlphaFoldDB" id="A0A246DUR6"/>
<sequence length="82" mass="9517">MLDVLIRSALDIVRRAERLIEAARGLLDRHDLGEVERYELHNEIERLKDAVLAVEEAVRSLARRSERWPQAARVHALQTTLH</sequence>
<reference evidence="1 2" key="1">
    <citation type="submission" date="2017-03" db="EMBL/GenBank/DDBJ databases">
        <title>Genome of strain Rhizobium sp. CNPSo 668.</title>
        <authorList>
            <person name="Ribeiro R."/>
        </authorList>
    </citation>
    <scope>NUCLEOTIDE SEQUENCE [LARGE SCALE GENOMIC DNA]</scope>
    <source>
        <strain evidence="1 2">CNPSo 668</strain>
    </source>
</reference>
<evidence type="ECO:0000313" key="2">
    <source>
        <dbReference type="Proteomes" id="UP000197269"/>
    </source>
</evidence>
<gene>
    <name evidence="1" type="ORF">B5E41_15105</name>
</gene>
<accession>A0A246DUR6</accession>
<comment type="caution">
    <text evidence="1">The sequence shown here is derived from an EMBL/GenBank/DDBJ whole genome shotgun (WGS) entry which is preliminary data.</text>
</comment>
<organism evidence="1 2">
    <name type="scientific">Rhizobium esperanzae</name>
    <dbReference type="NCBI Taxonomy" id="1967781"/>
    <lineage>
        <taxon>Bacteria</taxon>
        <taxon>Pseudomonadati</taxon>
        <taxon>Pseudomonadota</taxon>
        <taxon>Alphaproteobacteria</taxon>
        <taxon>Hyphomicrobiales</taxon>
        <taxon>Rhizobiaceae</taxon>
        <taxon>Rhizobium/Agrobacterium group</taxon>
        <taxon>Rhizobium</taxon>
    </lineage>
</organism>
<dbReference type="RefSeq" id="WP_088394839.1">
    <property type="nucleotide sequence ID" value="NZ_MXPU01000009.1"/>
</dbReference>